<sequence length="68" mass="7587">MQLSAEAFGYGKATTDKQRILYDRATGKMAYAPDGTGSTAPRMFAILNQLPLTDLEHPHLDHTMFFII</sequence>
<evidence type="ECO:0000313" key="1">
    <source>
        <dbReference type="EMBL" id="NIX75490.1"/>
    </source>
</evidence>
<proteinExistence type="predicted"/>
<organism evidence="1 2">
    <name type="scientific">Microvirga terricola</name>
    <dbReference type="NCBI Taxonomy" id="2719797"/>
    <lineage>
        <taxon>Bacteria</taxon>
        <taxon>Pseudomonadati</taxon>
        <taxon>Pseudomonadota</taxon>
        <taxon>Alphaproteobacteria</taxon>
        <taxon>Hyphomicrobiales</taxon>
        <taxon>Methylobacteriaceae</taxon>
        <taxon>Microvirga</taxon>
    </lineage>
</organism>
<dbReference type="Proteomes" id="UP000707352">
    <property type="component" value="Unassembled WGS sequence"/>
</dbReference>
<dbReference type="RefSeq" id="WP_167671371.1">
    <property type="nucleotide sequence ID" value="NZ_JAATJS010000001.1"/>
</dbReference>
<protein>
    <submittedName>
        <fullName evidence="1">Uncharacterized protein</fullName>
    </submittedName>
</protein>
<evidence type="ECO:0000313" key="2">
    <source>
        <dbReference type="Proteomes" id="UP000707352"/>
    </source>
</evidence>
<comment type="caution">
    <text evidence="1">The sequence shown here is derived from an EMBL/GenBank/DDBJ whole genome shotgun (WGS) entry which is preliminary data.</text>
</comment>
<keyword evidence="2" id="KW-1185">Reference proteome</keyword>
<accession>A0ABX0V6M9</accession>
<reference evidence="1 2" key="1">
    <citation type="submission" date="2020-03" db="EMBL/GenBank/DDBJ databases">
        <title>The genome sequence of Microvirga sp. c23x22.</title>
        <authorList>
            <person name="Zhang X."/>
        </authorList>
    </citation>
    <scope>NUCLEOTIDE SEQUENCE [LARGE SCALE GENOMIC DNA]</scope>
    <source>
        <strain evidence="2">c23x22</strain>
    </source>
</reference>
<gene>
    <name evidence="1" type="ORF">HB375_02540</name>
</gene>
<name>A0ABX0V6M9_9HYPH</name>
<dbReference type="EMBL" id="JAATJS010000001">
    <property type="protein sequence ID" value="NIX75490.1"/>
    <property type="molecule type" value="Genomic_DNA"/>
</dbReference>